<protein>
    <recommendedName>
        <fullName evidence="3">F-box domain-containing protein</fullName>
    </recommendedName>
</protein>
<name>A0A813SI71_9BILA</name>
<gene>
    <name evidence="1" type="ORF">VCS650_LOCUS3748</name>
</gene>
<dbReference type="AlphaFoldDB" id="A0A813SI71"/>
<dbReference type="EMBL" id="CAJNON010000020">
    <property type="protein sequence ID" value="CAF0795919.1"/>
    <property type="molecule type" value="Genomic_DNA"/>
</dbReference>
<evidence type="ECO:0008006" key="3">
    <source>
        <dbReference type="Google" id="ProtNLM"/>
    </source>
</evidence>
<organism evidence="1 2">
    <name type="scientific">Adineta steineri</name>
    <dbReference type="NCBI Taxonomy" id="433720"/>
    <lineage>
        <taxon>Eukaryota</taxon>
        <taxon>Metazoa</taxon>
        <taxon>Spiralia</taxon>
        <taxon>Gnathifera</taxon>
        <taxon>Rotifera</taxon>
        <taxon>Eurotatoria</taxon>
        <taxon>Bdelloidea</taxon>
        <taxon>Adinetida</taxon>
        <taxon>Adinetidae</taxon>
        <taxon>Adineta</taxon>
    </lineage>
</organism>
<dbReference type="Gene3D" id="3.80.10.10">
    <property type="entry name" value="Ribonuclease Inhibitor"/>
    <property type="match status" value="1"/>
</dbReference>
<accession>A0A813SI71</accession>
<sequence length="318" mass="38100">MNNSLSTLELLSNELLINIFRYLNTVDIFQSFYNLNFRFNTIIQSLDNHHLTISENNYKINFNVFSHYIHSLTVIGKIDINLYYFKNIRHLILHFPSTKLLEQLNHNILPHLEYLSIPDILFGMSPIYQKIFSSTFPNLKSCNLYGFETIETILTWTQTASLRILKIGLIDYHVYKSILHACPNLYYFKLKMFQSYLKLSNIYEHFNLKKLEIHSDINDWYYNDQLIDIFLQCVPNLEQLSIDRIISVSKIVELIPDYNWLASIISLHLSSLQYFNFCLHLEYHYEVLQFLSTEIRRLLRQLFFNAHQNHYQSRFIIK</sequence>
<evidence type="ECO:0000313" key="2">
    <source>
        <dbReference type="Proteomes" id="UP000663891"/>
    </source>
</evidence>
<evidence type="ECO:0000313" key="1">
    <source>
        <dbReference type="EMBL" id="CAF0795919.1"/>
    </source>
</evidence>
<dbReference type="InterPro" id="IPR032675">
    <property type="entry name" value="LRR_dom_sf"/>
</dbReference>
<dbReference type="OrthoDB" id="9999344at2759"/>
<proteinExistence type="predicted"/>
<comment type="caution">
    <text evidence="1">The sequence shown here is derived from an EMBL/GenBank/DDBJ whole genome shotgun (WGS) entry which is preliminary data.</text>
</comment>
<reference evidence="1" key="1">
    <citation type="submission" date="2021-02" db="EMBL/GenBank/DDBJ databases">
        <authorList>
            <person name="Nowell W R."/>
        </authorList>
    </citation>
    <scope>NUCLEOTIDE SEQUENCE</scope>
</reference>
<dbReference type="Proteomes" id="UP000663891">
    <property type="component" value="Unassembled WGS sequence"/>
</dbReference>